<feature type="transmembrane region" description="Helical" evidence="1">
    <location>
        <begin position="136"/>
        <end position="154"/>
    </location>
</feature>
<feature type="transmembrane region" description="Helical" evidence="1">
    <location>
        <begin position="81"/>
        <end position="103"/>
    </location>
</feature>
<dbReference type="Proteomes" id="UP000285794">
    <property type="component" value="Unassembled WGS sequence"/>
</dbReference>
<dbReference type="AlphaFoldDB" id="A0A425Y5K5"/>
<keyword evidence="3" id="KW-1185">Reference proteome</keyword>
<feature type="transmembrane region" description="Helical" evidence="1">
    <location>
        <begin position="110"/>
        <end position="130"/>
    </location>
</feature>
<evidence type="ECO:0000313" key="3">
    <source>
        <dbReference type="Proteomes" id="UP000285794"/>
    </source>
</evidence>
<sequence>METISVHPTPRPALLTVLCVLTFIGSGMGVMGNLMSMFIAPFMDFFEPSMFDEAFNQLGNNPGDKFVEEMLNVAILAMENIFTISLLKFIFSALSIVGAIYMFKMKKIGFYIYIAAQVGFLAIGPITLGWNLLVSMSIFFSGFFSLLFIALYAINLKHMS</sequence>
<keyword evidence="1" id="KW-0472">Membrane</keyword>
<name>A0A425Y5K5_9BACT</name>
<comment type="caution">
    <text evidence="2">The sequence shown here is derived from an EMBL/GenBank/DDBJ whole genome shotgun (WGS) entry which is preliminary data.</text>
</comment>
<reference evidence="2 3" key="1">
    <citation type="submission" date="2018-07" db="EMBL/GenBank/DDBJ databases">
        <title>Draft genome sequence of Ancylomarina sp. M1P.</title>
        <authorList>
            <person name="Yadav S."/>
            <person name="Villanueva L."/>
            <person name="Damste J.S.S."/>
        </authorList>
    </citation>
    <scope>NUCLEOTIDE SEQUENCE [LARGE SCALE GENOMIC DNA]</scope>
    <source>
        <strain evidence="2 3">M1P</strain>
    </source>
</reference>
<organism evidence="2 3">
    <name type="scientific">Ancylomarina euxinus</name>
    <dbReference type="NCBI Taxonomy" id="2283627"/>
    <lineage>
        <taxon>Bacteria</taxon>
        <taxon>Pseudomonadati</taxon>
        <taxon>Bacteroidota</taxon>
        <taxon>Bacteroidia</taxon>
        <taxon>Marinilabiliales</taxon>
        <taxon>Marinifilaceae</taxon>
        <taxon>Ancylomarina</taxon>
    </lineage>
</organism>
<keyword evidence="1" id="KW-0812">Transmembrane</keyword>
<evidence type="ECO:0008006" key="4">
    <source>
        <dbReference type="Google" id="ProtNLM"/>
    </source>
</evidence>
<evidence type="ECO:0000256" key="1">
    <source>
        <dbReference type="SAM" id="Phobius"/>
    </source>
</evidence>
<dbReference type="EMBL" id="QQWG01000003">
    <property type="protein sequence ID" value="RRG23782.1"/>
    <property type="molecule type" value="Genomic_DNA"/>
</dbReference>
<evidence type="ECO:0000313" key="2">
    <source>
        <dbReference type="EMBL" id="RRG23782.1"/>
    </source>
</evidence>
<gene>
    <name evidence="2" type="ORF">DWB61_05220</name>
</gene>
<dbReference type="OrthoDB" id="953972at2"/>
<feature type="transmembrane region" description="Helical" evidence="1">
    <location>
        <begin position="12"/>
        <end position="40"/>
    </location>
</feature>
<accession>A0A425Y5K5</accession>
<dbReference type="RefSeq" id="WP_125029827.1">
    <property type="nucleotide sequence ID" value="NZ_JAPXVP010000003.1"/>
</dbReference>
<protein>
    <recommendedName>
        <fullName evidence="4">DUF4064 domain-containing protein</fullName>
    </recommendedName>
</protein>
<keyword evidence="1" id="KW-1133">Transmembrane helix</keyword>
<proteinExistence type="predicted"/>